<proteinExistence type="predicted"/>
<name>A0A1V4SU80_9CLOT</name>
<evidence type="ECO:0008006" key="3">
    <source>
        <dbReference type="Google" id="ProtNLM"/>
    </source>
</evidence>
<dbReference type="OrthoDB" id="162319at2"/>
<evidence type="ECO:0000313" key="1">
    <source>
        <dbReference type="EMBL" id="OPX47005.1"/>
    </source>
</evidence>
<organism evidence="1 2">
    <name type="scientific">Clostridium thermobutyricum DSM 4928</name>
    <dbReference type="NCBI Taxonomy" id="1121339"/>
    <lineage>
        <taxon>Bacteria</taxon>
        <taxon>Bacillati</taxon>
        <taxon>Bacillota</taxon>
        <taxon>Clostridia</taxon>
        <taxon>Eubacteriales</taxon>
        <taxon>Clostridiaceae</taxon>
        <taxon>Clostridium</taxon>
    </lineage>
</organism>
<comment type="caution">
    <text evidence="1">The sequence shown here is derived from an EMBL/GenBank/DDBJ whole genome shotgun (WGS) entry which is preliminary data.</text>
</comment>
<reference evidence="1 2" key="1">
    <citation type="submission" date="2016-02" db="EMBL/GenBank/DDBJ databases">
        <title>Genome sequence of Clostridium thermobutyricum DSM 4928.</title>
        <authorList>
            <person name="Poehlein A."/>
            <person name="Daniel R."/>
        </authorList>
    </citation>
    <scope>NUCLEOTIDE SEQUENCE [LARGE SCALE GENOMIC DNA]</scope>
    <source>
        <strain evidence="1 2">DSM 4928</strain>
    </source>
</reference>
<dbReference type="AlphaFoldDB" id="A0A1V4SU80"/>
<sequence length="85" mass="9893">MKSNSSVFVKVNCKSISESKSLIIDREGTYDYNKNKYLMCAGKYDRNGWTIVFKVRDFKEAEEVVNNNPFIHNKGYSIDISRNIM</sequence>
<dbReference type="RefSeq" id="WP_002599076.1">
    <property type="nucleotide sequence ID" value="NZ_LTAY01000059.1"/>
</dbReference>
<dbReference type="EMBL" id="LTAY01000059">
    <property type="protein sequence ID" value="OPX47005.1"/>
    <property type="molecule type" value="Genomic_DNA"/>
</dbReference>
<evidence type="ECO:0000313" key="2">
    <source>
        <dbReference type="Proteomes" id="UP000191448"/>
    </source>
</evidence>
<protein>
    <recommendedName>
        <fullName evidence="3">YCII-related domain protein</fullName>
    </recommendedName>
</protein>
<dbReference type="Proteomes" id="UP000191448">
    <property type="component" value="Unassembled WGS sequence"/>
</dbReference>
<accession>A0A1V4SU80</accession>
<gene>
    <name evidence="1" type="ORF">CLTHE_22430</name>
</gene>